<proteinExistence type="predicted"/>
<sequence length="96" mass="10601">MDTYIVSSARKDHEGRFIEFDWVRVDGHMQPIGHSQIVGFNQVCEALGRGDEVFVGDGFDGAKSRAFLGLSTSGEQVIELEANVSNLEQIGDLPRF</sequence>
<organism evidence="1 2">
    <name type="scientific">Pseudomonas plecoglossicida</name>
    <dbReference type="NCBI Taxonomy" id="70775"/>
    <lineage>
        <taxon>Bacteria</taxon>
        <taxon>Pseudomonadati</taxon>
        <taxon>Pseudomonadota</taxon>
        <taxon>Gammaproteobacteria</taxon>
        <taxon>Pseudomonadales</taxon>
        <taxon>Pseudomonadaceae</taxon>
        <taxon>Pseudomonas</taxon>
    </lineage>
</organism>
<reference evidence="1 2" key="1">
    <citation type="submission" date="2017-09" db="EMBL/GenBank/DDBJ databases">
        <authorList>
            <person name="Ehlers B."/>
            <person name="Leendertz F.H."/>
        </authorList>
    </citation>
    <scope>NUCLEOTIDE SEQUENCE [LARGE SCALE GENOMIC DNA]</scope>
    <source>
        <strain evidence="1 2">DJ-1</strain>
    </source>
</reference>
<accession>A0A2A3M7H2</accession>
<evidence type="ECO:0000313" key="2">
    <source>
        <dbReference type="Proteomes" id="UP000218102"/>
    </source>
</evidence>
<evidence type="ECO:0008006" key="3">
    <source>
        <dbReference type="Google" id="ProtNLM"/>
    </source>
</evidence>
<gene>
    <name evidence="1" type="ORF">CMV24_09075</name>
</gene>
<protein>
    <recommendedName>
        <fullName evidence="3">DUF3892 domain-containing protein</fullName>
    </recommendedName>
</protein>
<dbReference type="RefSeq" id="WP_096010025.1">
    <property type="nucleotide sequence ID" value="NZ_NTME01000007.1"/>
</dbReference>
<name>A0A2A3M7H2_PSEDL</name>
<dbReference type="AlphaFoldDB" id="A0A2A3M7H2"/>
<comment type="caution">
    <text evidence="1">The sequence shown here is derived from an EMBL/GenBank/DDBJ whole genome shotgun (WGS) entry which is preliminary data.</text>
</comment>
<evidence type="ECO:0000313" key="1">
    <source>
        <dbReference type="EMBL" id="PBJ95974.1"/>
    </source>
</evidence>
<dbReference type="EMBL" id="NTME01000007">
    <property type="protein sequence ID" value="PBJ95974.1"/>
    <property type="molecule type" value="Genomic_DNA"/>
</dbReference>
<dbReference type="Proteomes" id="UP000218102">
    <property type="component" value="Unassembled WGS sequence"/>
</dbReference>